<dbReference type="InterPro" id="IPR011032">
    <property type="entry name" value="GroES-like_sf"/>
</dbReference>
<dbReference type="SMART" id="SM00883">
    <property type="entry name" value="Cpn10"/>
    <property type="match status" value="1"/>
</dbReference>
<dbReference type="SUPFAM" id="SSF50129">
    <property type="entry name" value="GroES-like"/>
    <property type="match status" value="1"/>
</dbReference>
<sequence length="95" mass="10192">MKVIPIGDKIIVKRVSPEETTAGGIVLPDAAQEKSQEGRVVSLGEGRLTYDGTLVPFTVQEGDRVLFTSYAGTDVEIDGEELLIMTEEDILAVIG</sequence>
<dbReference type="EMBL" id="UOGL01000229">
    <property type="protein sequence ID" value="VAX38606.1"/>
    <property type="molecule type" value="Genomic_DNA"/>
</dbReference>
<gene>
    <name evidence="3" type="ORF">MNBD_PLANCTO02-1266</name>
</gene>
<dbReference type="NCBIfam" id="NF001531">
    <property type="entry name" value="PRK00364.2-2"/>
    <property type="match status" value="1"/>
</dbReference>
<dbReference type="NCBIfam" id="NF001533">
    <property type="entry name" value="PRK00364.2-4"/>
    <property type="match status" value="1"/>
</dbReference>
<dbReference type="Gene3D" id="2.30.33.40">
    <property type="entry name" value="GroES chaperonin"/>
    <property type="match status" value="1"/>
</dbReference>
<dbReference type="FunFam" id="2.30.33.40:FF:000001">
    <property type="entry name" value="10 kDa chaperonin"/>
    <property type="match status" value="1"/>
</dbReference>
<dbReference type="GO" id="GO:0044183">
    <property type="term" value="F:protein folding chaperone"/>
    <property type="evidence" value="ECO:0007669"/>
    <property type="project" value="InterPro"/>
</dbReference>
<dbReference type="InterPro" id="IPR020818">
    <property type="entry name" value="Chaperonin_GroES"/>
</dbReference>
<dbReference type="PANTHER" id="PTHR10772">
    <property type="entry name" value="10 KDA HEAT SHOCK PROTEIN"/>
    <property type="match status" value="1"/>
</dbReference>
<keyword evidence="3" id="KW-0346">Stress response</keyword>
<evidence type="ECO:0000313" key="3">
    <source>
        <dbReference type="EMBL" id="VAX38606.1"/>
    </source>
</evidence>
<reference evidence="3" key="1">
    <citation type="submission" date="2018-06" db="EMBL/GenBank/DDBJ databases">
        <authorList>
            <person name="Zhirakovskaya E."/>
        </authorList>
    </citation>
    <scope>NUCLEOTIDE SEQUENCE</scope>
</reference>
<dbReference type="Pfam" id="PF00166">
    <property type="entry name" value="Cpn10"/>
    <property type="match status" value="1"/>
</dbReference>
<dbReference type="InterPro" id="IPR037124">
    <property type="entry name" value="Chaperonin_GroES_sf"/>
</dbReference>
<proteinExistence type="inferred from homology"/>
<dbReference type="GO" id="GO:0051082">
    <property type="term" value="F:unfolded protein binding"/>
    <property type="evidence" value="ECO:0007669"/>
    <property type="project" value="TreeGrafter"/>
</dbReference>
<comment type="similarity">
    <text evidence="1">Belongs to the GroES chaperonin family.</text>
</comment>
<dbReference type="GO" id="GO:0051087">
    <property type="term" value="F:protein-folding chaperone binding"/>
    <property type="evidence" value="ECO:0007669"/>
    <property type="project" value="TreeGrafter"/>
</dbReference>
<evidence type="ECO:0000256" key="1">
    <source>
        <dbReference type="ARBA" id="ARBA00006975"/>
    </source>
</evidence>
<dbReference type="PRINTS" id="PR00297">
    <property type="entry name" value="CHAPERONIN10"/>
</dbReference>
<organism evidence="3">
    <name type="scientific">hydrothermal vent metagenome</name>
    <dbReference type="NCBI Taxonomy" id="652676"/>
    <lineage>
        <taxon>unclassified sequences</taxon>
        <taxon>metagenomes</taxon>
        <taxon>ecological metagenomes</taxon>
    </lineage>
</organism>
<dbReference type="HAMAP" id="MF_00580">
    <property type="entry name" value="CH10"/>
    <property type="match status" value="1"/>
</dbReference>
<dbReference type="InterPro" id="IPR018369">
    <property type="entry name" value="Chaprnonin_Cpn10_CS"/>
</dbReference>
<dbReference type="GO" id="GO:0046872">
    <property type="term" value="F:metal ion binding"/>
    <property type="evidence" value="ECO:0007669"/>
    <property type="project" value="TreeGrafter"/>
</dbReference>
<evidence type="ECO:0000256" key="2">
    <source>
        <dbReference type="ARBA" id="ARBA00023186"/>
    </source>
</evidence>
<keyword evidence="2" id="KW-0143">Chaperone</keyword>
<protein>
    <submittedName>
        <fullName evidence="3">Heat shock protein 60 family co-chaperone GroES</fullName>
    </submittedName>
</protein>
<accession>A0A3B1D6U5</accession>
<dbReference type="CDD" id="cd00320">
    <property type="entry name" value="cpn10"/>
    <property type="match status" value="1"/>
</dbReference>
<dbReference type="GO" id="GO:0005524">
    <property type="term" value="F:ATP binding"/>
    <property type="evidence" value="ECO:0007669"/>
    <property type="project" value="InterPro"/>
</dbReference>
<name>A0A3B1D6U5_9ZZZZ</name>
<dbReference type="PANTHER" id="PTHR10772:SF58">
    <property type="entry name" value="CO-CHAPERONIN GROES"/>
    <property type="match status" value="1"/>
</dbReference>
<dbReference type="AlphaFoldDB" id="A0A3B1D6U5"/>
<dbReference type="PROSITE" id="PS00681">
    <property type="entry name" value="CHAPERONINS_CPN10"/>
    <property type="match status" value="1"/>
</dbReference>